<dbReference type="PANTHER" id="PTHR31776:SF0">
    <property type="entry name" value="ALPHA-L-ARABINOFURANOSIDASE 1"/>
    <property type="match status" value="1"/>
</dbReference>
<dbReference type="InterPro" id="IPR013780">
    <property type="entry name" value="Glyco_hydro_b"/>
</dbReference>
<accession>A0ABY9XTE8</accession>
<gene>
    <name evidence="3" type="ORF">RHP51_00290</name>
</gene>
<feature type="domain" description="Alpha-L-arabinofuranosidase C-terminal" evidence="2">
    <location>
        <begin position="1"/>
        <end position="160"/>
    </location>
</feature>
<name>A0ABY9XTE8_9FLAO</name>
<evidence type="ECO:0000256" key="1">
    <source>
        <dbReference type="ARBA" id="ARBA00023180"/>
    </source>
</evidence>
<dbReference type="Pfam" id="PF06964">
    <property type="entry name" value="Alpha-L-AF_C"/>
    <property type="match status" value="1"/>
</dbReference>
<keyword evidence="1" id="KW-0325">Glycoprotein</keyword>
<dbReference type="Gene3D" id="2.60.40.1180">
    <property type="entry name" value="Golgi alpha-mannosidase II"/>
    <property type="match status" value="1"/>
</dbReference>
<dbReference type="Proteomes" id="UP001302806">
    <property type="component" value="Chromosome"/>
</dbReference>
<organism evidence="3 4">
    <name type="scientific">Thalassobellus suaedae</name>
    <dbReference type="NCBI Taxonomy" id="3074124"/>
    <lineage>
        <taxon>Bacteria</taxon>
        <taxon>Pseudomonadati</taxon>
        <taxon>Bacteroidota</taxon>
        <taxon>Flavobacteriia</taxon>
        <taxon>Flavobacteriales</taxon>
        <taxon>Flavobacteriaceae</taxon>
        <taxon>Thalassobellus</taxon>
    </lineage>
</organism>
<evidence type="ECO:0000259" key="2">
    <source>
        <dbReference type="SMART" id="SM00813"/>
    </source>
</evidence>
<dbReference type="EMBL" id="CP134537">
    <property type="protein sequence ID" value="WNH09236.1"/>
    <property type="molecule type" value="Genomic_DNA"/>
</dbReference>
<dbReference type="PANTHER" id="PTHR31776">
    <property type="entry name" value="ALPHA-L-ARABINOFURANOSIDASE 1"/>
    <property type="match status" value="1"/>
</dbReference>
<dbReference type="SMART" id="SM00813">
    <property type="entry name" value="Alpha-L-AF_C"/>
    <property type="match status" value="1"/>
</dbReference>
<reference evidence="3 4" key="1">
    <citation type="submission" date="2023-09" db="EMBL/GenBank/DDBJ databases">
        <title>Thalassobella suaedae gen. nov., sp. nov., a marine bacterium of the family Flavobacteriaceae isolated from a halophyte Suaeda japonica.</title>
        <authorList>
            <person name="Lee S.Y."/>
            <person name="Hwang C.Y."/>
        </authorList>
    </citation>
    <scope>NUCLEOTIDE SEQUENCE [LARGE SCALE GENOMIC DNA]</scope>
    <source>
        <strain evidence="3 4">HL-DH14</strain>
    </source>
</reference>
<sequence>MTGLERNADVVHLTAYAPLMAHEEGWQWAPDLIWFNNLEAYGTPNYYIQKLFSNNAGTDLLNITENGKPLIGQNELYVSAVKDENTNELIIKAVNTSTVNKTVIVAPKGGGFIGKGTIMKLSHLDLTTINSFESPNNIGVSTSNFVIIDGEIQIELVAQSLNVIKLKI</sequence>
<protein>
    <submittedName>
        <fullName evidence="3">Alpha-L-arabinofuranosidase C-terminal domain-containing protein</fullName>
    </submittedName>
</protein>
<dbReference type="InterPro" id="IPR051563">
    <property type="entry name" value="Glycosyl_Hydrolase_51"/>
</dbReference>
<dbReference type="Gene3D" id="3.20.20.80">
    <property type="entry name" value="Glycosidases"/>
    <property type="match status" value="1"/>
</dbReference>
<dbReference type="InterPro" id="IPR010720">
    <property type="entry name" value="Alpha-L-AF_C"/>
</dbReference>
<evidence type="ECO:0000313" key="3">
    <source>
        <dbReference type="EMBL" id="WNH09236.1"/>
    </source>
</evidence>
<dbReference type="RefSeq" id="WP_415865747.1">
    <property type="nucleotide sequence ID" value="NZ_CP134537.1"/>
</dbReference>
<evidence type="ECO:0000313" key="4">
    <source>
        <dbReference type="Proteomes" id="UP001302806"/>
    </source>
</evidence>
<proteinExistence type="predicted"/>
<dbReference type="SUPFAM" id="SSF51011">
    <property type="entry name" value="Glycosyl hydrolase domain"/>
    <property type="match status" value="1"/>
</dbReference>